<dbReference type="Proteomes" id="UP000316416">
    <property type="component" value="Chromosome"/>
</dbReference>
<dbReference type="InterPro" id="IPR042095">
    <property type="entry name" value="SUMF_sf"/>
</dbReference>
<sequence>MSQVFKLKPFVIAFAGITLTSTATFAAESDFIEPPMVSIPAGEFSMGSDRGEENARPIRRVSISAFQMGKYEVTVAEFKKFIKATNYEMPSNCYQHVLGGPTEELAAWDTNVYNFSDYHPVVCLPQQAAVDYATWLTDQTGKHYRLPSEAEWEYTLRAGTSTRYFFGDEQAASKACQYGNVSDWYAADKSAEIFPGAYVRDIEQCSDNEATLAMVGLYQANPFGVHDLMGNAMEYLADCYVDSYKDAPVDGSQVIIDACDSFVARGGSWHWFPWHSSERSYITNDFLGAIEGFRLVLDTEGKELPSQKGDTEFVQKLTLAQDKVKLKHAKNPAYPNKPQGLEVVEAKRSKVTLSWQGNSEVFLSGYTVYRQDPLTNKKMAISTVIKDTHFIDTSPLAHNARYSVVALNGTTQSQSSEAVDSGSSMVHTLPIKIQGEAFNFAHGADVRDSTMEPDNDKIFSSLGDKKASYQIRVARGGKFQLDARVFHSGEAQKFELWLGDQKLAAPKLEGERGWKTVNNIVIELPQGIHTLTVEGEQPMFAVNWLDVKAI</sequence>
<dbReference type="CDD" id="cd00063">
    <property type="entry name" value="FN3"/>
    <property type="match status" value="1"/>
</dbReference>
<gene>
    <name evidence="3" type="ORF">FM038_019725</name>
</gene>
<evidence type="ECO:0000259" key="2">
    <source>
        <dbReference type="Pfam" id="PF03781"/>
    </source>
</evidence>
<dbReference type="EMBL" id="CP045503">
    <property type="protein sequence ID" value="QPG59364.1"/>
    <property type="molecule type" value="Genomic_DNA"/>
</dbReference>
<dbReference type="InterPro" id="IPR036116">
    <property type="entry name" value="FN3_sf"/>
</dbReference>
<evidence type="ECO:0000256" key="1">
    <source>
        <dbReference type="SAM" id="SignalP"/>
    </source>
</evidence>
<evidence type="ECO:0000313" key="3">
    <source>
        <dbReference type="EMBL" id="QPG59364.1"/>
    </source>
</evidence>
<organism evidence="3 4">
    <name type="scientific">Shewanella eurypsychrophilus</name>
    <dbReference type="NCBI Taxonomy" id="2593656"/>
    <lineage>
        <taxon>Bacteria</taxon>
        <taxon>Pseudomonadati</taxon>
        <taxon>Pseudomonadota</taxon>
        <taxon>Gammaproteobacteria</taxon>
        <taxon>Alteromonadales</taxon>
        <taxon>Shewanellaceae</taxon>
        <taxon>Shewanella</taxon>
    </lineage>
</organism>
<dbReference type="InterPro" id="IPR016187">
    <property type="entry name" value="CTDL_fold"/>
</dbReference>
<dbReference type="Gene3D" id="2.60.120.260">
    <property type="entry name" value="Galactose-binding domain-like"/>
    <property type="match status" value="1"/>
</dbReference>
<feature type="signal peptide" evidence="1">
    <location>
        <begin position="1"/>
        <end position="26"/>
    </location>
</feature>
<dbReference type="InterPro" id="IPR013783">
    <property type="entry name" value="Ig-like_fold"/>
</dbReference>
<dbReference type="InterPro" id="IPR051043">
    <property type="entry name" value="Sulfatase_Mod_Factor_Kinase"/>
</dbReference>
<accession>A0ABX6VCT3</accession>
<dbReference type="InterPro" id="IPR003961">
    <property type="entry name" value="FN3_dom"/>
</dbReference>
<proteinExistence type="predicted"/>
<dbReference type="Gene3D" id="2.60.40.10">
    <property type="entry name" value="Immunoglobulins"/>
    <property type="match status" value="1"/>
</dbReference>
<feature type="chain" id="PRO_5046562645" evidence="1">
    <location>
        <begin position="27"/>
        <end position="550"/>
    </location>
</feature>
<name>A0ABX6VCT3_9GAMM</name>
<dbReference type="InterPro" id="IPR005532">
    <property type="entry name" value="SUMF_dom"/>
</dbReference>
<reference evidence="3" key="1">
    <citation type="submission" date="2021-07" db="EMBL/GenBank/DDBJ databases">
        <title>Shewanella sp. YLB-07 whole genome sequence.</title>
        <authorList>
            <person name="Yu L."/>
        </authorList>
    </citation>
    <scope>NUCLEOTIDE SEQUENCE</scope>
    <source>
        <strain evidence="3">YLB-08</strain>
    </source>
</reference>
<dbReference type="Pfam" id="PF03781">
    <property type="entry name" value="FGE-sulfatase"/>
    <property type="match status" value="1"/>
</dbReference>
<dbReference type="Gene3D" id="3.90.1580.10">
    <property type="entry name" value="paralog of FGE (formylglycine-generating enzyme)"/>
    <property type="match status" value="1"/>
</dbReference>
<dbReference type="SUPFAM" id="SSF49265">
    <property type="entry name" value="Fibronectin type III"/>
    <property type="match status" value="1"/>
</dbReference>
<keyword evidence="1" id="KW-0732">Signal</keyword>
<evidence type="ECO:0000313" key="4">
    <source>
        <dbReference type="Proteomes" id="UP000316416"/>
    </source>
</evidence>
<dbReference type="PANTHER" id="PTHR23150:SF19">
    <property type="entry name" value="FORMYLGLYCINE-GENERATING ENZYME"/>
    <property type="match status" value="1"/>
</dbReference>
<dbReference type="SUPFAM" id="SSF56436">
    <property type="entry name" value="C-type lectin-like"/>
    <property type="match status" value="1"/>
</dbReference>
<protein>
    <submittedName>
        <fullName evidence="3">SUMF1/EgtB/PvdO family nonheme iron enzyme</fullName>
    </submittedName>
</protein>
<feature type="domain" description="Sulfatase-modifying factor enzyme-like" evidence="2">
    <location>
        <begin position="34"/>
        <end position="296"/>
    </location>
</feature>
<dbReference type="PANTHER" id="PTHR23150">
    <property type="entry name" value="SULFATASE MODIFYING FACTOR 1, 2"/>
    <property type="match status" value="1"/>
</dbReference>
<keyword evidence="4" id="KW-1185">Reference proteome</keyword>
<dbReference type="RefSeq" id="WP_142871546.1">
    <property type="nucleotide sequence ID" value="NZ_CP045503.2"/>
</dbReference>